<dbReference type="Proteomes" id="UP001358614">
    <property type="component" value="Chromosome 1"/>
</dbReference>
<protein>
    <recommendedName>
        <fullName evidence="4">Glutamyl-tRNA(Gln) amidotransferase subunit F, mitochondrial</fullName>
    </recommendedName>
</protein>
<organism evidence="2 3">
    <name type="scientific">Kwoniella europaea PYCC6329</name>
    <dbReference type="NCBI Taxonomy" id="1423913"/>
    <lineage>
        <taxon>Eukaryota</taxon>
        <taxon>Fungi</taxon>
        <taxon>Dikarya</taxon>
        <taxon>Basidiomycota</taxon>
        <taxon>Agaricomycotina</taxon>
        <taxon>Tremellomycetes</taxon>
        <taxon>Tremellales</taxon>
        <taxon>Cryptococcaceae</taxon>
        <taxon>Kwoniella</taxon>
    </lineage>
</organism>
<keyword evidence="3" id="KW-1185">Reference proteome</keyword>
<sequence>MSRLSSVSRLFILRTIFQHQYQHPSTSLPSRRSLSTSSRIRSESSSTRISRETLHRLHRLSALNPPQPDSTDEIELIDELSELISLMDEVKQVELPQSVAERAELLNQGVFGEVTISQESLDQSDKIRQPGDGTVEEKARERTGKDLLDWSTNRLGDFYTSKNKRKDQV</sequence>
<evidence type="ECO:0000256" key="1">
    <source>
        <dbReference type="SAM" id="MobiDB-lite"/>
    </source>
</evidence>
<evidence type="ECO:0000313" key="2">
    <source>
        <dbReference type="EMBL" id="WWD05278.1"/>
    </source>
</evidence>
<proteinExistence type="predicted"/>
<dbReference type="EMBL" id="CP144089">
    <property type="protein sequence ID" value="WWD05278.1"/>
    <property type="molecule type" value="Genomic_DNA"/>
</dbReference>
<accession>A0AAX4KGV7</accession>
<dbReference type="AlphaFoldDB" id="A0AAX4KGV7"/>
<reference evidence="2 3" key="1">
    <citation type="submission" date="2024-01" db="EMBL/GenBank/DDBJ databases">
        <title>Comparative genomics of Cryptococcus and Kwoniella reveals pathogenesis evolution and contrasting modes of karyotype evolution via chromosome fusion or intercentromeric recombination.</title>
        <authorList>
            <person name="Coelho M.A."/>
            <person name="David-Palma M."/>
            <person name="Shea T."/>
            <person name="Bowers K."/>
            <person name="McGinley-Smith S."/>
            <person name="Mohammad A.W."/>
            <person name="Gnirke A."/>
            <person name="Yurkov A.M."/>
            <person name="Nowrousian M."/>
            <person name="Sun S."/>
            <person name="Cuomo C.A."/>
            <person name="Heitman J."/>
        </authorList>
    </citation>
    <scope>NUCLEOTIDE SEQUENCE [LARGE SCALE GENOMIC DNA]</scope>
    <source>
        <strain evidence="2 3">PYCC6329</strain>
    </source>
</reference>
<dbReference type="GeneID" id="91102155"/>
<evidence type="ECO:0008006" key="4">
    <source>
        <dbReference type="Google" id="ProtNLM"/>
    </source>
</evidence>
<name>A0AAX4KGV7_9TREE</name>
<dbReference type="KEGG" id="ker:91102155"/>
<feature type="region of interest" description="Disordered" evidence="1">
    <location>
        <begin position="24"/>
        <end position="48"/>
    </location>
</feature>
<dbReference type="RefSeq" id="XP_066083245.1">
    <property type="nucleotide sequence ID" value="XM_066227148.1"/>
</dbReference>
<gene>
    <name evidence="2" type="ORF">V865_003351</name>
</gene>
<evidence type="ECO:0000313" key="3">
    <source>
        <dbReference type="Proteomes" id="UP001358614"/>
    </source>
</evidence>
<feature type="compositionally biased region" description="Basic and acidic residues" evidence="1">
    <location>
        <begin position="123"/>
        <end position="143"/>
    </location>
</feature>
<feature type="region of interest" description="Disordered" evidence="1">
    <location>
        <begin position="118"/>
        <end position="143"/>
    </location>
</feature>